<name>A0A088S1G2_LEIPA</name>
<evidence type="ECO:0000256" key="1">
    <source>
        <dbReference type="SAM" id="MobiDB-lite"/>
    </source>
</evidence>
<feature type="compositionally biased region" description="Basic and acidic residues" evidence="1">
    <location>
        <begin position="213"/>
        <end position="224"/>
    </location>
</feature>
<feature type="compositionally biased region" description="Polar residues" evidence="1">
    <location>
        <begin position="300"/>
        <end position="309"/>
    </location>
</feature>
<feature type="compositionally biased region" description="Polar residues" evidence="1">
    <location>
        <begin position="225"/>
        <end position="235"/>
    </location>
</feature>
<dbReference type="OrthoDB" id="266174at2759"/>
<evidence type="ECO:0000313" key="3">
    <source>
        <dbReference type="Proteomes" id="UP000063063"/>
    </source>
</evidence>
<reference evidence="2 3" key="1">
    <citation type="journal article" date="2015" name="Sci. Rep.">
        <title>The genome of Leishmania panamensis: insights into genomics of the L. (Viannia) subgenus.</title>
        <authorList>
            <person name="Llanes A."/>
            <person name="Restrepo C.M."/>
            <person name="Vecchio G.D."/>
            <person name="Anguizola F.J."/>
            <person name="Lleonart R."/>
        </authorList>
    </citation>
    <scope>NUCLEOTIDE SEQUENCE [LARGE SCALE GENOMIC DNA]</scope>
    <source>
        <strain evidence="2 3">MHOM/PA/94/PSC-1</strain>
    </source>
</reference>
<dbReference type="eggNOG" id="ENOG502SJM3">
    <property type="taxonomic scope" value="Eukaryota"/>
</dbReference>
<feature type="compositionally biased region" description="Low complexity" evidence="1">
    <location>
        <begin position="8"/>
        <end position="29"/>
    </location>
</feature>
<protein>
    <submittedName>
        <fullName evidence="2">Uncharacterized protein</fullName>
    </submittedName>
</protein>
<feature type="region of interest" description="Disordered" evidence="1">
    <location>
        <begin position="213"/>
        <end position="236"/>
    </location>
</feature>
<dbReference type="AlphaFoldDB" id="A0A088S1G2"/>
<dbReference type="VEuPathDB" id="TriTrypDB:LPMP_350710"/>
<dbReference type="GeneID" id="22579100"/>
<feature type="compositionally biased region" description="Polar residues" evidence="1">
    <location>
        <begin position="538"/>
        <end position="562"/>
    </location>
</feature>
<dbReference type="RefSeq" id="XP_010703008.1">
    <property type="nucleotide sequence ID" value="XM_010704706.1"/>
</dbReference>
<organism evidence="2 3">
    <name type="scientific">Leishmania panamensis</name>
    <dbReference type="NCBI Taxonomy" id="5679"/>
    <lineage>
        <taxon>Eukaryota</taxon>
        <taxon>Discoba</taxon>
        <taxon>Euglenozoa</taxon>
        <taxon>Kinetoplastea</taxon>
        <taxon>Metakinetoplastina</taxon>
        <taxon>Trypanosomatida</taxon>
        <taxon>Trypanosomatidae</taxon>
        <taxon>Leishmaniinae</taxon>
        <taxon>Leishmania</taxon>
        <taxon>Leishmania guyanensis species complex</taxon>
    </lineage>
</organism>
<evidence type="ECO:0000313" key="2">
    <source>
        <dbReference type="EMBL" id="AIO02208.1"/>
    </source>
</evidence>
<keyword evidence="3" id="KW-1185">Reference proteome</keyword>
<feature type="compositionally biased region" description="Polar residues" evidence="1">
    <location>
        <begin position="415"/>
        <end position="442"/>
    </location>
</feature>
<feature type="region of interest" description="Disordered" evidence="1">
    <location>
        <begin position="286"/>
        <end position="316"/>
    </location>
</feature>
<dbReference type="EMBL" id="CP009404">
    <property type="protein sequence ID" value="AIO02208.1"/>
    <property type="molecule type" value="Genomic_DNA"/>
</dbReference>
<dbReference type="KEGG" id="lpan:LPMP_350710"/>
<feature type="region of interest" description="Disordered" evidence="1">
    <location>
        <begin position="379"/>
        <end position="451"/>
    </location>
</feature>
<proteinExistence type="predicted"/>
<feature type="compositionally biased region" description="Polar residues" evidence="1">
    <location>
        <begin position="380"/>
        <end position="390"/>
    </location>
</feature>
<feature type="region of interest" description="Disordered" evidence="1">
    <location>
        <begin position="527"/>
        <end position="567"/>
    </location>
</feature>
<gene>
    <name evidence="2" type="ORF">LPMP_350710</name>
</gene>
<feature type="region of interest" description="Disordered" evidence="1">
    <location>
        <begin position="1"/>
        <end position="36"/>
    </location>
</feature>
<accession>A0A088S1G2</accession>
<sequence length="725" mass="79126">MRSGTREGLQQGSQSSSVLPSLSPTSTPCVPSPEQPSAGVEAVKYALAPQGLASPLQFSIFYTEEEHRVRLETHETDERRCLFQAHKAVLSVYRMWAAEDADADYGDGDRLLLPPSRRGDDMSTRFLEDRFCSSTSNMPSRNAVDPKAQVPPLATVTTANAAAAGWVRSFLSSSIDSARGRRSVGVDQKGDTTSCLLVHRSTTPSIMYADSDAEVRRASPDHQPHPQTSHNSSPAASRMLDYSSMQMPETVASLMYTSSEPPSLVYQAKLFSPWRTARTAQQDAAAQRAEGKADVHMEPSATQNYSLSRPQRDSRTSLVPHLVSTLPAAAHRASTAASLYASSEALWRRSVLESRLPAKTAVPCTDLLRGAALPAARISAATQDPSQSLRAVSPPGVGSFSSHSSAQTEGRDASHATSSRVWNASVNRVSTSAASHHINPTTDDSRESRVARDVSRYTTSEAFRLRHLAALSSTSSGGVLRSPRDGIATKQKTLQAAQRPEDYHRERLSSYVQYKRFFDAVYGEQSSSPLSVREPDARQSTAEQASAVSPRSMQRLSSTSVNVGHRDKGASSWARRLPAASCSYQRVRSPKLIARCDVQQPLPRALTPLSDALTTFSAWAPKPAGWLTGGPALSTALADDTFFTGRLTRLLTLEKLCRAELQRRCMEDQSVLLHHFIVEGTAALQRSRRAIVPLNRHRQRTSEGRTEAYRLAPSWTFIANKVNEL</sequence>
<feature type="compositionally biased region" description="Polar residues" evidence="1">
    <location>
        <begin position="399"/>
        <end position="408"/>
    </location>
</feature>
<dbReference type="Proteomes" id="UP000063063">
    <property type="component" value="Chromosome 35"/>
</dbReference>
<dbReference type="VEuPathDB" id="TriTrypDB:LPAL13_350012600"/>